<organism evidence="2">
    <name type="scientific">viral metagenome</name>
    <dbReference type="NCBI Taxonomy" id="1070528"/>
    <lineage>
        <taxon>unclassified sequences</taxon>
        <taxon>metagenomes</taxon>
        <taxon>organismal metagenomes</taxon>
    </lineage>
</organism>
<name>A0A6C0IGD4_9ZZZZ</name>
<dbReference type="AlphaFoldDB" id="A0A6C0IGD4"/>
<dbReference type="Pfam" id="PF05257">
    <property type="entry name" value="CHAP"/>
    <property type="match status" value="1"/>
</dbReference>
<dbReference type="PANTHER" id="PTHR30094:SF0">
    <property type="entry name" value="BIFUNCTIONAL GLUTATHIONYLSPERMIDINE SYNTHETASE_AMIDASE-RELATED"/>
    <property type="match status" value="1"/>
</dbReference>
<evidence type="ECO:0000313" key="2">
    <source>
        <dbReference type="EMBL" id="QHT92291.1"/>
    </source>
</evidence>
<dbReference type="InterPro" id="IPR051705">
    <property type="entry name" value="Gsp_Synthetase/Amidase"/>
</dbReference>
<dbReference type="PROSITE" id="PS50911">
    <property type="entry name" value="CHAP"/>
    <property type="match status" value="1"/>
</dbReference>
<accession>A0A6C0IGD4</accession>
<dbReference type="Gene3D" id="3.90.1720.10">
    <property type="entry name" value="endopeptidase domain like (from Nostoc punctiforme)"/>
    <property type="match status" value="1"/>
</dbReference>
<dbReference type="InterPro" id="IPR007921">
    <property type="entry name" value="CHAP_dom"/>
</dbReference>
<dbReference type="PANTHER" id="PTHR30094">
    <property type="entry name" value="BIFUNCTIONAL GLUTATHIONYLSPERMIDINE SYNTHETASE/AMIDASE-RELATED"/>
    <property type="match status" value="1"/>
</dbReference>
<dbReference type="EMBL" id="MN740182">
    <property type="protein sequence ID" value="QHT92291.1"/>
    <property type="molecule type" value="Genomic_DNA"/>
</dbReference>
<dbReference type="GO" id="GO:0016874">
    <property type="term" value="F:ligase activity"/>
    <property type="evidence" value="ECO:0007669"/>
    <property type="project" value="TreeGrafter"/>
</dbReference>
<proteinExistence type="predicted"/>
<evidence type="ECO:0000259" key="1">
    <source>
        <dbReference type="PROSITE" id="PS50911"/>
    </source>
</evidence>
<dbReference type="InterPro" id="IPR038765">
    <property type="entry name" value="Papain-like_cys_pep_sf"/>
</dbReference>
<protein>
    <recommendedName>
        <fullName evidence="1">Peptidase C51 domain-containing protein</fullName>
    </recommendedName>
</protein>
<sequence length="138" mass="15874">MRHIKGYAPYGIPIYDDSTYVNKRSVLKPIGDQSVEFVKRWYMHAYRVYIPYMYHAMDILSLQHPFSYIANTEEQPPRVGDILIWKQAGMYKTSGHVAIIIKVLNQSAVIVAEQNTSARNGIRTVNPHSSAIMGWMRT</sequence>
<dbReference type="SUPFAM" id="SSF54001">
    <property type="entry name" value="Cysteine proteinases"/>
    <property type="match status" value="1"/>
</dbReference>
<feature type="domain" description="Peptidase C51" evidence="1">
    <location>
        <begin position="1"/>
        <end position="137"/>
    </location>
</feature>
<reference evidence="2" key="1">
    <citation type="journal article" date="2020" name="Nature">
        <title>Giant virus diversity and host interactions through global metagenomics.</title>
        <authorList>
            <person name="Schulz F."/>
            <person name="Roux S."/>
            <person name="Paez-Espino D."/>
            <person name="Jungbluth S."/>
            <person name="Walsh D.A."/>
            <person name="Denef V.J."/>
            <person name="McMahon K.D."/>
            <person name="Konstantinidis K.T."/>
            <person name="Eloe-Fadrosh E.A."/>
            <person name="Kyrpides N.C."/>
            <person name="Woyke T."/>
        </authorList>
    </citation>
    <scope>NUCLEOTIDE SEQUENCE</scope>
    <source>
        <strain evidence="2">GVMAG-M-3300023184-88</strain>
    </source>
</reference>